<evidence type="ECO:0000256" key="5">
    <source>
        <dbReference type="ARBA" id="ARBA00023242"/>
    </source>
</evidence>
<dbReference type="PANTHER" id="PTHR24341:SF6">
    <property type="entry name" value="HOMEOBOX PROTEIN INVECTED"/>
    <property type="match status" value="1"/>
</dbReference>
<dbReference type="OrthoDB" id="6159439at2759"/>
<dbReference type="GO" id="GO:0003677">
    <property type="term" value="F:DNA binding"/>
    <property type="evidence" value="ECO:0007669"/>
    <property type="project" value="UniProtKB-UniRule"/>
</dbReference>
<evidence type="ECO:0000256" key="1">
    <source>
        <dbReference type="ARBA" id="ARBA00004123"/>
    </source>
</evidence>
<dbReference type="InterPro" id="IPR050720">
    <property type="entry name" value="Engrailed_Homeobox_TFs"/>
</dbReference>
<evidence type="ECO:0000313" key="10">
    <source>
        <dbReference type="EMBL" id="KAH7369052.1"/>
    </source>
</evidence>
<feature type="compositionally biased region" description="Basic and acidic residues" evidence="8">
    <location>
        <begin position="103"/>
        <end position="119"/>
    </location>
</feature>
<dbReference type="GO" id="GO:0000981">
    <property type="term" value="F:DNA-binding transcription factor activity, RNA polymerase II-specific"/>
    <property type="evidence" value="ECO:0007669"/>
    <property type="project" value="InterPro"/>
</dbReference>
<dbReference type="InterPro" id="IPR009057">
    <property type="entry name" value="Homeodomain-like_sf"/>
</dbReference>
<dbReference type="PROSITE" id="PS50071">
    <property type="entry name" value="HOMEOBOX_2"/>
    <property type="match status" value="1"/>
</dbReference>
<feature type="compositionally biased region" description="Polar residues" evidence="8">
    <location>
        <begin position="307"/>
        <end position="319"/>
    </location>
</feature>
<keyword evidence="5 6" id="KW-0539">Nucleus</keyword>
<keyword evidence="11" id="KW-1185">Reference proteome</keyword>
<protein>
    <recommendedName>
        <fullName evidence="9">Homeobox domain-containing protein</fullName>
    </recommendedName>
</protein>
<evidence type="ECO:0000256" key="6">
    <source>
        <dbReference type="PROSITE-ProRule" id="PRU00108"/>
    </source>
</evidence>
<evidence type="ECO:0000259" key="9">
    <source>
        <dbReference type="PROSITE" id="PS50071"/>
    </source>
</evidence>
<evidence type="ECO:0000256" key="2">
    <source>
        <dbReference type="ARBA" id="ARBA00010896"/>
    </source>
</evidence>
<sequence>MSFYPNYGPYVHTVYNTQQYIHGDAYNFPVNQAADWRRHHMMHHGARATESKPRLAKEEVDKLEAEFRRNHKPNSILKKKLAEEMRVDIARINNWFQNRRAKAKQEKRAQENEALRKSEQAASEATAQDAVKEYYSEGDHHDDLRPSAAPFPSVKVSASPDEDEEDDNDSLSTVPVSASNQTDSESVSPAAPSLHLKQEHNFDDFAPTDILLYTSQSPCDYSTMDSEACAAAPVSLSLTIPSQMTTSLQTPASAEAYSSFQSLTGSEEFDALSSLPSQFASDLSAGSHELDTENDQNDPFSRFNHMSPDSVNSPMSSGSGLVFKSSPPIDIASRRNTKRPAQLGTGCMRSYSYNHPGMKTGMEMPRRLDAPSPMRRVASATGTMPRGIQKSIGMGPRSPLYFDRNQELLLQIASQTPIPPGPCSSIAPPTPNTPIILSQQSCGAPTLDDDKGYTFQTVQAGLMSAPFNADPTMRTPPDTPGLMGGYPSGVFSNSHLQATFDYNVIDEPLITPGLGSFDNDFPTVPTNLPTYVSQSCSSQPTTPSYPTTTMGPAFFPPFVMGGNQEYNWSDASARSSPGQLNRAREFQFTNMTAQDFHGE</sequence>
<dbReference type="SMART" id="SM00389">
    <property type="entry name" value="HOX"/>
    <property type="match status" value="1"/>
</dbReference>
<feature type="region of interest" description="Disordered" evidence="8">
    <location>
        <begin position="103"/>
        <end position="200"/>
    </location>
</feature>
<dbReference type="InterPro" id="IPR001356">
    <property type="entry name" value="HD"/>
</dbReference>
<dbReference type="PANTHER" id="PTHR24341">
    <property type="entry name" value="HOMEOBOX PROTEIN ENGRAILED"/>
    <property type="match status" value="1"/>
</dbReference>
<evidence type="ECO:0000256" key="4">
    <source>
        <dbReference type="ARBA" id="ARBA00023155"/>
    </source>
</evidence>
<gene>
    <name evidence="10" type="ORF">B0T11DRAFT_69990</name>
</gene>
<dbReference type="Gene3D" id="1.10.10.60">
    <property type="entry name" value="Homeodomain-like"/>
    <property type="match status" value="1"/>
</dbReference>
<evidence type="ECO:0000256" key="8">
    <source>
        <dbReference type="SAM" id="MobiDB-lite"/>
    </source>
</evidence>
<comment type="similarity">
    <text evidence="2">Belongs to the engrailed homeobox family.</text>
</comment>
<dbReference type="EMBL" id="JAGPXD010000002">
    <property type="protein sequence ID" value="KAH7369052.1"/>
    <property type="molecule type" value="Genomic_DNA"/>
</dbReference>
<feature type="compositionally biased region" description="Acidic residues" evidence="8">
    <location>
        <begin position="160"/>
        <end position="169"/>
    </location>
</feature>
<dbReference type="CDD" id="cd00086">
    <property type="entry name" value="homeodomain"/>
    <property type="match status" value="1"/>
</dbReference>
<feature type="compositionally biased region" description="Basic and acidic residues" evidence="8">
    <location>
        <begin position="130"/>
        <end position="145"/>
    </location>
</feature>
<dbReference type="Proteomes" id="UP000813385">
    <property type="component" value="Unassembled WGS sequence"/>
</dbReference>
<dbReference type="SUPFAM" id="SSF46689">
    <property type="entry name" value="Homeodomain-like"/>
    <property type="match status" value="1"/>
</dbReference>
<dbReference type="InterPro" id="IPR017970">
    <property type="entry name" value="Homeobox_CS"/>
</dbReference>
<dbReference type="AlphaFoldDB" id="A0A8K0TT36"/>
<comment type="caution">
    <text evidence="10">The sequence shown here is derived from an EMBL/GenBank/DDBJ whole genome shotgun (WGS) entry which is preliminary data.</text>
</comment>
<reference evidence="10" key="1">
    <citation type="journal article" date="2021" name="Nat. Commun.">
        <title>Genetic determinants of endophytism in the Arabidopsis root mycobiome.</title>
        <authorList>
            <person name="Mesny F."/>
            <person name="Miyauchi S."/>
            <person name="Thiergart T."/>
            <person name="Pickel B."/>
            <person name="Atanasova L."/>
            <person name="Karlsson M."/>
            <person name="Huettel B."/>
            <person name="Barry K.W."/>
            <person name="Haridas S."/>
            <person name="Chen C."/>
            <person name="Bauer D."/>
            <person name="Andreopoulos W."/>
            <person name="Pangilinan J."/>
            <person name="LaButti K."/>
            <person name="Riley R."/>
            <person name="Lipzen A."/>
            <person name="Clum A."/>
            <person name="Drula E."/>
            <person name="Henrissat B."/>
            <person name="Kohler A."/>
            <person name="Grigoriev I.V."/>
            <person name="Martin F.M."/>
            <person name="Hacquard S."/>
        </authorList>
    </citation>
    <scope>NUCLEOTIDE SEQUENCE</scope>
    <source>
        <strain evidence="10">MPI-CAGE-AT-0016</strain>
    </source>
</reference>
<feature type="region of interest" description="Disordered" evidence="8">
    <location>
        <begin position="283"/>
        <end position="332"/>
    </location>
</feature>
<organism evidence="10 11">
    <name type="scientific">Plectosphaerella cucumerina</name>
    <dbReference type="NCBI Taxonomy" id="40658"/>
    <lineage>
        <taxon>Eukaryota</taxon>
        <taxon>Fungi</taxon>
        <taxon>Dikarya</taxon>
        <taxon>Ascomycota</taxon>
        <taxon>Pezizomycotina</taxon>
        <taxon>Sordariomycetes</taxon>
        <taxon>Hypocreomycetidae</taxon>
        <taxon>Glomerellales</taxon>
        <taxon>Plectosphaerellaceae</taxon>
        <taxon>Plectosphaerella</taxon>
    </lineage>
</organism>
<feature type="domain" description="Homeobox" evidence="9">
    <location>
        <begin position="46"/>
        <end position="106"/>
    </location>
</feature>
<dbReference type="GO" id="GO:0016586">
    <property type="term" value="C:RSC-type complex"/>
    <property type="evidence" value="ECO:0007669"/>
    <property type="project" value="TreeGrafter"/>
</dbReference>
<evidence type="ECO:0000256" key="3">
    <source>
        <dbReference type="ARBA" id="ARBA00023125"/>
    </source>
</evidence>
<keyword evidence="3 6" id="KW-0238">DNA-binding</keyword>
<proteinExistence type="inferred from homology"/>
<name>A0A8K0TT36_9PEZI</name>
<feature type="compositionally biased region" description="Polar residues" evidence="8">
    <location>
        <begin position="170"/>
        <end position="187"/>
    </location>
</feature>
<comment type="subcellular location">
    <subcellularLocation>
        <location evidence="1 6 7">Nucleus</location>
    </subcellularLocation>
</comment>
<evidence type="ECO:0000313" key="11">
    <source>
        <dbReference type="Proteomes" id="UP000813385"/>
    </source>
</evidence>
<accession>A0A8K0TT36</accession>
<feature type="DNA-binding region" description="Homeobox" evidence="6">
    <location>
        <begin position="48"/>
        <end position="107"/>
    </location>
</feature>
<dbReference type="PROSITE" id="PS00027">
    <property type="entry name" value="HOMEOBOX_1"/>
    <property type="match status" value="1"/>
</dbReference>
<dbReference type="Pfam" id="PF00046">
    <property type="entry name" value="Homeodomain"/>
    <property type="match status" value="1"/>
</dbReference>
<evidence type="ECO:0000256" key="7">
    <source>
        <dbReference type="RuleBase" id="RU000682"/>
    </source>
</evidence>
<keyword evidence="4 6" id="KW-0371">Homeobox</keyword>